<name>A0A0W1RAC4_9EURY</name>
<dbReference type="EMBL" id="LOPU01000018">
    <property type="protein sequence ID" value="KTG10294.1"/>
    <property type="molecule type" value="Genomic_DNA"/>
</dbReference>
<dbReference type="RefSeq" id="WP_058581649.1">
    <property type="nucleotide sequence ID" value="NZ_LOPU01000018.1"/>
</dbReference>
<evidence type="ECO:0000259" key="1">
    <source>
        <dbReference type="Pfam" id="PF26222"/>
    </source>
</evidence>
<dbReference type="Proteomes" id="UP000054387">
    <property type="component" value="Unassembled WGS sequence"/>
</dbReference>
<keyword evidence="3" id="KW-1185">Reference proteome</keyword>
<dbReference type="AlphaFoldDB" id="A0A0W1RAC4"/>
<protein>
    <recommendedName>
        <fullName evidence="1">DUF8048 domain-containing protein</fullName>
    </recommendedName>
</protein>
<dbReference type="OrthoDB" id="339814at2157"/>
<comment type="caution">
    <text evidence="2">The sequence shown here is derived from an EMBL/GenBank/DDBJ whole genome shotgun (WGS) entry which is preliminary data.</text>
</comment>
<reference evidence="2 3" key="1">
    <citation type="submission" date="2015-12" db="EMBL/GenBank/DDBJ databases">
        <title>Haloprofundus marisrubri gen. nov., sp. nov., an extremely halophilic archaeon isolated from the Discovery deep brine-seawater interface in the Red Sea.</title>
        <authorList>
            <person name="Zhang G."/>
            <person name="Stingl U."/>
            <person name="Rashid M."/>
        </authorList>
    </citation>
    <scope>NUCLEOTIDE SEQUENCE [LARGE SCALE GENOMIC DNA]</scope>
    <source>
        <strain evidence="2 3">SB9</strain>
    </source>
</reference>
<dbReference type="Pfam" id="PF26222">
    <property type="entry name" value="DUF8048"/>
    <property type="match status" value="1"/>
</dbReference>
<dbReference type="STRING" id="1514971.AUR64_12010"/>
<evidence type="ECO:0000313" key="2">
    <source>
        <dbReference type="EMBL" id="KTG10294.1"/>
    </source>
</evidence>
<sequence>MTRHPLVGFDADIVSRVAADHGTTAEALATLVERHQQSVRELPGVDDIVYEWRNAFTENPVVERREDRYLLSVPAHVWPEFASALSLSEEELAALRAVHADQLRVDVDSGDGNTDFDDDPMVLVRP</sequence>
<proteinExistence type="predicted"/>
<gene>
    <name evidence="2" type="ORF">AUR64_12010</name>
</gene>
<evidence type="ECO:0000313" key="3">
    <source>
        <dbReference type="Proteomes" id="UP000054387"/>
    </source>
</evidence>
<dbReference type="InterPro" id="IPR058361">
    <property type="entry name" value="DUF8048"/>
</dbReference>
<accession>A0A0W1RAC4</accession>
<organism evidence="2 3">
    <name type="scientific">Haloprofundus marisrubri</name>
    <dbReference type="NCBI Taxonomy" id="1514971"/>
    <lineage>
        <taxon>Archaea</taxon>
        <taxon>Methanobacteriati</taxon>
        <taxon>Methanobacteriota</taxon>
        <taxon>Stenosarchaea group</taxon>
        <taxon>Halobacteria</taxon>
        <taxon>Halobacteriales</taxon>
        <taxon>Haloferacaceae</taxon>
        <taxon>Haloprofundus</taxon>
    </lineage>
</organism>
<feature type="domain" description="DUF8048" evidence="1">
    <location>
        <begin position="9"/>
        <end position="124"/>
    </location>
</feature>